<reference evidence="2 3" key="1">
    <citation type="submission" date="2019-07" db="EMBL/GenBank/DDBJ databases">
        <title>Aquicoccus porphyridii gen. nov., sp. nov., isolated from a small marine red alga, Porphyridium marinum.</title>
        <authorList>
            <person name="Liu L."/>
        </authorList>
    </citation>
    <scope>NUCLEOTIDE SEQUENCE [LARGE SCALE GENOMIC DNA]</scope>
    <source>
        <strain evidence="2 3">L1 8-17</strain>
    </source>
</reference>
<name>A0A5A9YZE9_9RHOB</name>
<sequence>MMTLVGANDGCRSRIKPTGVFKPMKRHHISRMYKPPALPIRTDRFHLRDYSPADEPEFIRYQTDPGFAIHHTADERGAQHARAVFRKFIDWQAETPRTHYQLAVCHAAEDDRLIGSCGIRMETPGAETADFGIELARRYWGRHRFAIEISEAIIDWAFTCFPLKALTADTAPGNVVAARLAESAGFTPVGVSEKRFWRLDKADWAPGARARSQGDA</sequence>
<evidence type="ECO:0000313" key="2">
    <source>
        <dbReference type="EMBL" id="KAA0910235.1"/>
    </source>
</evidence>
<dbReference type="InterPro" id="IPR000182">
    <property type="entry name" value="GNAT_dom"/>
</dbReference>
<evidence type="ECO:0000313" key="3">
    <source>
        <dbReference type="Proteomes" id="UP000325291"/>
    </source>
</evidence>
<dbReference type="GO" id="GO:0016747">
    <property type="term" value="F:acyltransferase activity, transferring groups other than amino-acyl groups"/>
    <property type="evidence" value="ECO:0007669"/>
    <property type="project" value="InterPro"/>
</dbReference>
<protein>
    <submittedName>
        <fullName evidence="2">GNAT family N-acetyltransferase</fullName>
    </submittedName>
</protein>
<dbReference type="AlphaFoldDB" id="A0A5A9YZE9"/>
<organism evidence="2 3">
    <name type="scientific">Aquicoccus porphyridii</name>
    <dbReference type="NCBI Taxonomy" id="1852029"/>
    <lineage>
        <taxon>Bacteria</taxon>
        <taxon>Pseudomonadati</taxon>
        <taxon>Pseudomonadota</taxon>
        <taxon>Alphaproteobacteria</taxon>
        <taxon>Rhodobacterales</taxon>
        <taxon>Paracoccaceae</taxon>
        <taxon>Aquicoccus</taxon>
    </lineage>
</organism>
<dbReference type="PANTHER" id="PTHR43792">
    <property type="entry name" value="GNAT FAMILY, PUTATIVE (AFU_ORTHOLOGUE AFUA_3G00765)-RELATED-RELATED"/>
    <property type="match status" value="1"/>
</dbReference>
<dbReference type="Proteomes" id="UP000325291">
    <property type="component" value="Unassembled WGS sequence"/>
</dbReference>
<keyword evidence="3" id="KW-1185">Reference proteome</keyword>
<dbReference type="PROSITE" id="PS51186">
    <property type="entry name" value="GNAT"/>
    <property type="match status" value="1"/>
</dbReference>
<evidence type="ECO:0000259" key="1">
    <source>
        <dbReference type="PROSITE" id="PS51186"/>
    </source>
</evidence>
<dbReference type="EMBL" id="VINQ01000017">
    <property type="protein sequence ID" value="KAA0910235.1"/>
    <property type="molecule type" value="Genomic_DNA"/>
</dbReference>
<keyword evidence="2" id="KW-0808">Transferase</keyword>
<dbReference type="InterPro" id="IPR051531">
    <property type="entry name" value="N-acetyltransferase"/>
</dbReference>
<dbReference type="Gene3D" id="3.40.630.30">
    <property type="match status" value="1"/>
</dbReference>
<dbReference type="InterPro" id="IPR016181">
    <property type="entry name" value="Acyl_CoA_acyltransferase"/>
</dbReference>
<accession>A0A5A9YZE9</accession>
<dbReference type="Pfam" id="PF13302">
    <property type="entry name" value="Acetyltransf_3"/>
    <property type="match status" value="1"/>
</dbReference>
<gene>
    <name evidence="2" type="ORF">FLO80_17290</name>
</gene>
<proteinExistence type="predicted"/>
<comment type="caution">
    <text evidence="2">The sequence shown here is derived from an EMBL/GenBank/DDBJ whole genome shotgun (WGS) entry which is preliminary data.</text>
</comment>
<dbReference type="SUPFAM" id="SSF55729">
    <property type="entry name" value="Acyl-CoA N-acyltransferases (Nat)"/>
    <property type="match status" value="1"/>
</dbReference>
<feature type="domain" description="N-acetyltransferase" evidence="1">
    <location>
        <begin position="45"/>
        <end position="206"/>
    </location>
</feature>